<keyword evidence="8 9" id="KW-0472">Membrane</keyword>
<keyword evidence="3 9" id="KW-1003">Cell membrane</keyword>
<comment type="function">
    <text evidence="9">Part of the twin-arginine translocation (Tat) system that transports large folded proteins containing a characteristic twin-arginine motif in their signal peptide across membranes. TatA could form the protein-conducting channel of the Tat system.</text>
</comment>
<dbReference type="HAMAP" id="MF_00236">
    <property type="entry name" value="TatA_E"/>
    <property type="match status" value="1"/>
</dbReference>
<comment type="subcellular location">
    <subcellularLocation>
        <location evidence="1 9">Cell membrane</location>
        <topology evidence="1 9">Single-pass membrane protein</topology>
    </subcellularLocation>
</comment>
<feature type="compositionally biased region" description="Low complexity" evidence="10">
    <location>
        <begin position="84"/>
        <end position="103"/>
    </location>
</feature>
<comment type="similarity">
    <text evidence="9">Belongs to the TatA/E family.</text>
</comment>
<evidence type="ECO:0000313" key="12">
    <source>
        <dbReference type="Proteomes" id="UP000641588"/>
    </source>
</evidence>
<evidence type="ECO:0000256" key="9">
    <source>
        <dbReference type="HAMAP-Rule" id="MF_00236"/>
    </source>
</evidence>
<gene>
    <name evidence="9 11" type="primary">tatA</name>
    <name evidence="11" type="ORF">GC093_06810</name>
</gene>
<name>A0A972GMV7_9BACL</name>
<keyword evidence="4 9" id="KW-0812">Transmembrane</keyword>
<dbReference type="PANTHER" id="PTHR42982">
    <property type="entry name" value="SEC-INDEPENDENT PROTEIN TRANSLOCASE PROTEIN TATA"/>
    <property type="match status" value="1"/>
</dbReference>
<feature type="region of interest" description="Disordered" evidence="10">
    <location>
        <begin position="40"/>
        <end position="117"/>
    </location>
</feature>
<keyword evidence="12" id="KW-1185">Reference proteome</keyword>
<dbReference type="NCBIfam" id="NF011430">
    <property type="entry name" value="PRK14861.1"/>
    <property type="match status" value="1"/>
</dbReference>
<dbReference type="GO" id="GO:0033281">
    <property type="term" value="C:TAT protein transport complex"/>
    <property type="evidence" value="ECO:0007669"/>
    <property type="project" value="UniProtKB-UniRule"/>
</dbReference>
<organism evidence="11 12">
    <name type="scientific">Paenibacillus foliorum</name>
    <dbReference type="NCBI Taxonomy" id="2654974"/>
    <lineage>
        <taxon>Bacteria</taxon>
        <taxon>Bacillati</taxon>
        <taxon>Bacillota</taxon>
        <taxon>Bacilli</taxon>
        <taxon>Bacillales</taxon>
        <taxon>Paenibacillaceae</taxon>
        <taxon>Paenibacillus</taxon>
    </lineage>
</organism>
<dbReference type="GO" id="GO:0008320">
    <property type="term" value="F:protein transmembrane transporter activity"/>
    <property type="evidence" value="ECO:0007669"/>
    <property type="project" value="UniProtKB-UniRule"/>
</dbReference>
<evidence type="ECO:0000313" key="11">
    <source>
        <dbReference type="EMBL" id="NOU92945.1"/>
    </source>
</evidence>
<evidence type="ECO:0000256" key="5">
    <source>
        <dbReference type="ARBA" id="ARBA00022927"/>
    </source>
</evidence>
<comment type="subunit">
    <text evidence="9">Forms a complex with TatC.</text>
</comment>
<dbReference type="EMBL" id="WHOD01000027">
    <property type="protein sequence ID" value="NOU92945.1"/>
    <property type="molecule type" value="Genomic_DNA"/>
</dbReference>
<evidence type="ECO:0000256" key="7">
    <source>
        <dbReference type="ARBA" id="ARBA00023010"/>
    </source>
</evidence>
<dbReference type="Pfam" id="PF02416">
    <property type="entry name" value="TatA_B_E"/>
    <property type="match status" value="1"/>
</dbReference>
<dbReference type="InterPro" id="IPR006312">
    <property type="entry name" value="TatA/E"/>
</dbReference>
<evidence type="ECO:0000256" key="8">
    <source>
        <dbReference type="ARBA" id="ARBA00023136"/>
    </source>
</evidence>
<keyword evidence="6 9" id="KW-1133">Transmembrane helix</keyword>
<reference evidence="11" key="1">
    <citation type="submission" date="2019-10" db="EMBL/GenBank/DDBJ databases">
        <title>Description of Paenibacillus glebae sp. nov.</title>
        <authorList>
            <person name="Carlier A."/>
            <person name="Qi S."/>
        </authorList>
    </citation>
    <scope>NUCLEOTIDE SEQUENCE</scope>
    <source>
        <strain evidence="11">LMG 31456</strain>
    </source>
</reference>
<keyword evidence="7 9" id="KW-0811">Translocation</keyword>
<sequence length="117" mass="12853">MSISHILLIAVVVLVLFGPSKLPELGRAIGKTMREFKKGAQDLMEDVHASAPQEERKDVTPRPGPDPVSGMMLPPVSAPSERPAQQGQQAQAQTQHEQEAPQQIRQEKSADTRRLPE</sequence>
<keyword evidence="2 9" id="KW-0813">Transport</keyword>
<evidence type="ECO:0000256" key="4">
    <source>
        <dbReference type="ARBA" id="ARBA00022692"/>
    </source>
</evidence>
<evidence type="ECO:0000256" key="6">
    <source>
        <dbReference type="ARBA" id="ARBA00022989"/>
    </source>
</evidence>
<dbReference type="Gene3D" id="1.20.5.3310">
    <property type="match status" value="1"/>
</dbReference>
<evidence type="ECO:0000256" key="3">
    <source>
        <dbReference type="ARBA" id="ARBA00022475"/>
    </source>
</evidence>
<dbReference type="GO" id="GO:0043953">
    <property type="term" value="P:protein transport by the Tat complex"/>
    <property type="evidence" value="ECO:0007669"/>
    <property type="project" value="UniProtKB-UniRule"/>
</dbReference>
<dbReference type="Proteomes" id="UP000641588">
    <property type="component" value="Unassembled WGS sequence"/>
</dbReference>
<feature type="compositionally biased region" description="Basic and acidic residues" evidence="10">
    <location>
        <begin position="105"/>
        <end position="117"/>
    </location>
</feature>
<dbReference type="AlphaFoldDB" id="A0A972GMV7"/>
<dbReference type="InterPro" id="IPR003369">
    <property type="entry name" value="TatA/B/E"/>
</dbReference>
<feature type="compositionally biased region" description="Basic and acidic residues" evidence="10">
    <location>
        <begin position="40"/>
        <end position="60"/>
    </location>
</feature>
<evidence type="ECO:0000256" key="10">
    <source>
        <dbReference type="SAM" id="MobiDB-lite"/>
    </source>
</evidence>
<dbReference type="PANTHER" id="PTHR42982:SF1">
    <property type="entry name" value="SEC-INDEPENDENT PROTEIN TRANSLOCASE PROTEIN TATA"/>
    <property type="match status" value="1"/>
</dbReference>
<evidence type="ECO:0000256" key="1">
    <source>
        <dbReference type="ARBA" id="ARBA00004162"/>
    </source>
</evidence>
<keyword evidence="5 9" id="KW-0653">Protein transport</keyword>
<comment type="caution">
    <text evidence="11">The sequence shown here is derived from an EMBL/GenBank/DDBJ whole genome shotgun (WGS) entry which is preliminary data.</text>
</comment>
<evidence type="ECO:0000256" key="2">
    <source>
        <dbReference type="ARBA" id="ARBA00022448"/>
    </source>
</evidence>
<accession>A0A972GMV7</accession>
<proteinExistence type="inferred from homology"/>
<dbReference type="RefSeq" id="WP_171651145.1">
    <property type="nucleotide sequence ID" value="NZ_WHOD01000027.1"/>
</dbReference>
<dbReference type="NCBIfam" id="TIGR01411">
    <property type="entry name" value="tatAE"/>
    <property type="match status" value="1"/>
</dbReference>
<protein>
    <recommendedName>
        <fullName evidence="9">Sec-independent protein translocase protein TatA</fullName>
    </recommendedName>
</protein>